<keyword evidence="2" id="KW-0812">Transmembrane</keyword>
<keyword evidence="7" id="KW-1185">Reference proteome</keyword>
<protein>
    <recommendedName>
        <fullName evidence="5">Translocation and assembly module TamB C-terminal domain-containing protein</fullName>
    </recommendedName>
</protein>
<dbReference type="STRING" id="889453.SAMN03080601_03307"/>
<dbReference type="GO" id="GO:0009306">
    <property type="term" value="P:protein secretion"/>
    <property type="evidence" value="ECO:0007669"/>
    <property type="project" value="InterPro"/>
</dbReference>
<reference evidence="6 7" key="1">
    <citation type="submission" date="2017-02" db="EMBL/GenBank/DDBJ databases">
        <authorList>
            <person name="Peterson S.W."/>
        </authorList>
    </citation>
    <scope>NUCLEOTIDE SEQUENCE [LARGE SCALE GENOMIC DNA]</scope>
    <source>
        <strain evidence="6 7">DSM 24412</strain>
    </source>
</reference>
<evidence type="ECO:0000259" key="5">
    <source>
        <dbReference type="Pfam" id="PF04357"/>
    </source>
</evidence>
<dbReference type="PANTHER" id="PTHR36985:SF1">
    <property type="entry name" value="TRANSLOCATION AND ASSEMBLY MODULE SUBUNIT TAMB"/>
    <property type="match status" value="1"/>
</dbReference>
<dbReference type="GO" id="GO:0005886">
    <property type="term" value="C:plasma membrane"/>
    <property type="evidence" value="ECO:0007669"/>
    <property type="project" value="InterPro"/>
</dbReference>
<proteinExistence type="predicted"/>
<dbReference type="InterPro" id="IPR007452">
    <property type="entry name" value="TamB_C"/>
</dbReference>
<organism evidence="6 7">
    <name type="scientific">Alkalitalea saponilacus</name>
    <dbReference type="NCBI Taxonomy" id="889453"/>
    <lineage>
        <taxon>Bacteria</taxon>
        <taxon>Pseudomonadati</taxon>
        <taxon>Bacteroidota</taxon>
        <taxon>Bacteroidia</taxon>
        <taxon>Marinilabiliales</taxon>
        <taxon>Marinilabiliaceae</taxon>
        <taxon>Alkalitalea</taxon>
    </lineage>
</organism>
<evidence type="ECO:0000256" key="1">
    <source>
        <dbReference type="ARBA" id="ARBA00004167"/>
    </source>
</evidence>
<evidence type="ECO:0000313" key="6">
    <source>
        <dbReference type="EMBL" id="SKC24017.1"/>
    </source>
</evidence>
<dbReference type="PANTHER" id="PTHR36985">
    <property type="entry name" value="TRANSLOCATION AND ASSEMBLY MODULE SUBUNIT TAMB"/>
    <property type="match status" value="1"/>
</dbReference>
<dbReference type="Proteomes" id="UP000191055">
    <property type="component" value="Unassembled WGS sequence"/>
</dbReference>
<gene>
    <name evidence="6" type="ORF">SAMN03080601_03307</name>
</gene>
<keyword evidence="4" id="KW-0472">Membrane</keyword>
<evidence type="ECO:0000313" key="7">
    <source>
        <dbReference type="Proteomes" id="UP000191055"/>
    </source>
</evidence>
<comment type="subcellular location">
    <subcellularLocation>
        <location evidence="1">Membrane</location>
        <topology evidence="1">Single-pass membrane protein</topology>
    </subcellularLocation>
</comment>
<name>A0A1T5HTJ4_9BACT</name>
<dbReference type="EMBL" id="FUYV01000026">
    <property type="protein sequence ID" value="SKC24017.1"/>
    <property type="molecule type" value="Genomic_DNA"/>
</dbReference>
<dbReference type="Pfam" id="PF04357">
    <property type="entry name" value="TamB"/>
    <property type="match status" value="1"/>
</dbReference>
<accession>A0A1T5HTJ4</accession>
<evidence type="ECO:0000256" key="2">
    <source>
        <dbReference type="ARBA" id="ARBA00022692"/>
    </source>
</evidence>
<sequence length="1445" mass="163213">MIPGVQTSLVRLVTARLSSDLNTTISIDRVQISPFSGITLSGFLLLDQQNDTLFYTSSLKTGIDRFSIRQKHLGFGNVRVQNPQINIRELESHELNFAFLLDSLQKYRPDSVIWDYSIQGLRLVNGQMNLQHSQLLQMNPPRESMDVSEINLTVAFDFNRSYTMGFNLYNGRFRKKTGLSVTDFGLAGALGDNRLEIDEMLIKTDHSFCSLNQVYINFGAGNIFDVEFRAMINELIVSPHDIRLYDNEFPAIETPLLINGLVYGSLNNLKGRQFSAGFGRNTQLVTSFDVDGLSDFYNAFVYMNIESFQTNVTDLELLIPGESPQIPSFLNEFQTIHYSGNITGFINDMVAFGTFNSPLGTFSTDIGLKIMPENHIVFSGDLRTSDFDLGRLLSMEDEMGKIALNMAIDGERKSETDYRLLMDGSISEMEFRKYIYRNISVQGLLTHQMFDGRIDVDDVNGSLDFIGKVDMSGTVPYFDFNAAIRNARLDRLLLMSEEADFVLSLQMNTNFEGDNLDDLVGEIVLTEGLLTSSELSLDFDSVSLRASRENGKKRLVLNSPFANGELAGNYSFVNLRKTINAYLGDFLPALVSASVENAVNTNDFEFHIEVLDVSDLLTLIYPELQISDMGFINGKFAPARSEMKLDATFDYINYKNFRSENLEIQALSNGDQDLTMTARADRAGVGKFIDFSNISIHQKAGKDTLQTNLFWNNWDEVTYSGALYSTSSFRRDSEGERFTSILLHPSSVIMADTLWNIHETIVSVYPKGFSVRGFRIENDGQFVHLNGFLHQEAEDGLNLVFNRLDLSRFLAGTKESDISFAGIIDGEMVLRDYFREPLLSGNVNVLNFEFNDVGLGDLRLRSVWNNELEALAVNTSIEKDDKRMLQGFGLFHPQQQHLDFQFGLDSLDIAFLNPFIENVVQNVTGTASGQMFLKGEVMNPSLTGKVNLNNGHFDVDFLNTSYALSDSVHFYNNEIRFRSMKLRDRHQREGRFHGSIFHNGAFSDMIYNLRLEANNMLVMNTNSSHNEYYYGRVFGTGIFLVTGTSENVNLTINGRTRPNTRFFIPIQSATEASESNFIRFVGSADYVSGLPIIEPQEYTVDLSGVNLEMDIEITPDAQVQIIFDERIGDILQSSGAGNVQIRINRQGQIRFYGDYTIQEGNYLFSLQNLINKRFVINQGGTLKWQGDPYNADIDITAVYRLRASLSDLFEPTSVGSGANGASDLQRRVPIHCNLHLTDMLQQPVIRFGLEMPTLDETRESLILDYISSEEEMNRQVLSLLVLGRFYTPEYMRMGGAGANTMRHENTALLTTTEMLSSQISRWFSTISSDFDVGVAYRPGDNITSEEFELALSTQVFNNRVSINGNVGYGKYQTNTSKMIGDFDVDVKLNRTGTIRAKAYTRSNEDLLYETSPTRQGIGLSFKEEFDHFRQLMQKYWRIVAGRRED</sequence>
<keyword evidence="3" id="KW-1133">Transmembrane helix</keyword>
<feature type="domain" description="Translocation and assembly module TamB C-terminal" evidence="5">
    <location>
        <begin position="985"/>
        <end position="1425"/>
    </location>
</feature>
<evidence type="ECO:0000256" key="4">
    <source>
        <dbReference type="ARBA" id="ARBA00023136"/>
    </source>
</evidence>
<evidence type="ECO:0000256" key="3">
    <source>
        <dbReference type="ARBA" id="ARBA00022989"/>
    </source>
</evidence>